<accession>A0A7L5DQM0</accession>
<reference evidence="1 2" key="1">
    <citation type="submission" date="2020-04" db="EMBL/GenBank/DDBJ databases">
        <title>Genome sequencing of novel species.</title>
        <authorList>
            <person name="Heo J."/>
            <person name="Kim S.-J."/>
            <person name="Kim J.-S."/>
            <person name="Hong S.-B."/>
            <person name="Kwon S.-W."/>
        </authorList>
    </citation>
    <scope>NUCLEOTIDE SEQUENCE [LARGE SCALE GENOMIC DNA]</scope>
    <source>
        <strain evidence="1 2">CJU-R4</strain>
    </source>
</reference>
<proteinExistence type="predicted"/>
<dbReference type="Proteomes" id="UP000501128">
    <property type="component" value="Chromosome"/>
</dbReference>
<dbReference type="KEGG" id="srho:HH216_14725"/>
<protein>
    <submittedName>
        <fullName evidence="1">Uncharacterized protein</fullName>
    </submittedName>
</protein>
<keyword evidence="2" id="KW-1185">Reference proteome</keyword>
<gene>
    <name evidence="1" type="ORF">HH216_14725</name>
</gene>
<dbReference type="EMBL" id="CP051677">
    <property type="protein sequence ID" value="QJD79523.1"/>
    <property type="molecule type" value="Genomic_DNA"/>
</dbReference>
<organism evidence="1 2">
    <name type="scientific">Spirosoma rhododendri</name>
    <dbReference type="NCBI Taxonomy" id="2728024"/>
    <lineage>
        <taxon>Bacteria</taxon>
        <taxon>Pseudomonadati</taxon>
        <taxon>Bacteroidota</taxon>
        <taxon>Cytophagia</taxon>
        <taxon>Cytophagales</taxon>
        <taxon>Cytophagaceae</taxon>
        <taxon>Spirosoma</taxon>
    </lineage>
</organism>
<evidence type="ECO:0000313" key="1">
    <source>
        <dbReference type="EMBL" id="QJD79523.1"/>
    </source>
</evidence>
<name>A0A7L5DQM0_9BACT</name>
<dbReference type="RefSeq" id="WP_169551487.1">
    <property type="nucleotide sequence ID" value="NZ_CP051677.1"/>
</dbReference>
<evidence type="ECO:0000313" key="2">
    <source>
        <dbReference type="Proteomes" id="UP000501128"/>
    </source>
</evidence>
<dbReference type="AlphaFoldDB" id="A0A7L5DQM0"/>
<sequence>MNQPISDVRTLANLTREEGQSLFSLGFGFTPPLDALTNSYQGGLASYRIISDSTFTMILYQGGGMSAFREHDDISSPVSVNIAKVVGYLNSLEIDFDRIPVPAQLSVTLPALSPIIGPVFTVRPQTAVVTESVGELLTVAGHWASGTMLKPPVTLEEFKDRLNREMNFMTADSYNLTGIEVQWMDEGCTVLAIATTVVPVMVLATITLTE</sequence>